<keyword evidence="6 10" id="KW-0418">Kinase</keyword>
<evidence type="ECO:0000256" key="4">
    <source>
        <dbReference type="ARBA" id="ARBA00022679"/>
    </source>
</evidence>
<feature type="domain" description="Protein kinase" evidence="9">
    <location>
        <begin position="24"/>
        <end position="322"/>
    </location>
</feature>
<dbReference type="InterPro" id="IPR041309">
    <property type="entry name" value="TBK1_CC1"/>
</dbReference>
<reference evidence="10 11" key="1">
    <citation type="journal article" date="2017" name="Nat. Ecol. Evol.">
        <title>Scallop genome provides insights into evolution of bilaterian karyotype and development.</title>
        <authorList>
            <person name="Wang S."/>
            <person name="Zhang J."/>
            <person name="Jiao W."/>
            <person name="Li J."/>
            <person name="Xun X."/>
            <person name="Sun Y."/>
            <person name="Guo X."/>
            <person name="Huan P."/>
            <person name="Dong B."/>
            <person name="Zhang L."/>
            <person name="Hu X."/>
            <person name="Sun X."/>
            <person name="Wang J."/>
            <person name="Zhao C."/>
            <person name="Wang Y."/>
            <person name="Wang D."/>
            <person name="Huang X."/>
            <person name="Wang R."/>
            <person name="Lv J."/>
            <person name="Li Y."/>
            <person name="Zhang Z."/>
            <person name="Liu B."/>
            <person name="Lu W."/>
            <person name="Hui Y."/>
            <person name="Liang J."/>
            <person name="Zhou Z."/>
            <person name="Hou R."/>
            <person name="Li X."/>
            <person name="Liu Y."/>
            <person name="Li H."/>
            <person name="Ning X."/>
            <person name="Lin Y."/>
            <person name="Zhao L."/>
            <person name="Xing Q."/>
            <person name="Dou J."/>
            <person name="Li Y."/>
            <person name="Mao J."/>
            <person name="Guo H."/>
            <person name="Dou H."/>
            <person name="Li T."/>
            <person name="Mu C."/>
            <person name="Jiang W."/>
            <person name="Fu Q."/>
            <person name="Fu X."/>
            <person name="Miao Y."/>
            <person name="Liu J."/>
            <person name="Yu Q."/>
            <person name="Li R."/>
            <person name="Liao H."/>
            <person name="Li X."/>
            <person name="Kong Y."/>
            <person name="Jiang Z."/>
            <person name="Chourrout D."/>
            <person name="Li R."/>
            <person name="Bao Z."/>
        </authorList>
    </citation>
    <scope>NUCLEOTIDE SEQUENCE [LARGE SCALE GENOMIC DNA]</scope>
    <source>
        <strain evidence="10 11">PY_sf001</strain>
    </source>
</reference>
<dbReference type="Gene3D" id="3.30.200.20">
    <property type="entry name" value="Phosphorylase Kinase, domain 1"/>
    <property type="match status" value="1"/>
</dbReference>
<dbReference type="Gene3D" id="1.10.510.10">
    <property type="entry name" value="Transferase(Phosphotransferase) domain 1"/>
    <property type="match status" value="1"/>
</dbReference>
<feature type="binding site" evidence="8">
    <location>
        <position position="53"/>
    </location>
    <ligand>
        <name>ATP</name>
        <dbReference type="ChEBI" id="CHEBI:30616"/>
    </ligand>
</feature>
<evidence type="ECO:0000313" key="11">
    <source>
        <dbReference type="Proteomes" id="UP000242188"/>
    </source>
</evidence>
<keyword evidence="4" id="KW-0808">Transferase</keyword>
<dbReference type="FunFam" id="1.10.510.10:FF:000100">
    <property type="entry name" value="inhibitor of nuclear factor kappa-B kinase subunit epsilon"/>
    <property type="match status" value="1"/>
</dbReference>
<keyword evidence="5 8" id="KW-0547">Nucleotide-binding</keyword>
<dbReference type="Pfam" id="PF00069">
    <property type="entry name" value="Pkinase"/>
    <property type="match status" value="1"/>
</dbReference>
<dbReference type="PANTHER" id="PTHR22969">
    <property type="entry name" value="IKB KINASE"/>
    <property type="match status" value="1"/>
</dbReference>
<organism evidence="10 11">
    <name type="scientific">Mizuhopecten yessoensis</name>
    <name type="common">Japanese scallop</name>
    <name type="synonym">Patinopecten yessoensis</name>
    <dbReference type="NCBI Taxonomy" id="6573"/>
    <lineage>
        <taxon>Eukaryota</taxon>
        <taxon>Metazoa</taxon>
        <taxon>Spiralia</taxon>
        <taxon>Lophotrochozoa</taxon>
        <taxon>Mollusca</taxon>
        <taxon>Bivalvia</taxon>
        <taxon>Autobranchia</taxon>
        <taxon>Pteriomorphia</taxon>
        <taxon>Pectinida</taxon>
        <taxon>Pectinoidea</taxon>
        <taxon>Pectinidae</taxon>
        <taxon>Mizuhopecten</taxon>
    </lineage>
</organism>
<evidence type="ECO:0000256" key="7">
    <source>
        <dbReference type="ARBA" id="ARBA00022840"/>
    </source>
</evidence>
<keyword evidence="2" id="KW-0963">Cytoplasm</keyword>
<dbReference type="InterPro" id="IPR051180">
    <property type="entry name" value="IKK"/>
</dbReference>
<dbReference type="PROSITE" id="PS50011">
    <property type="entry name" value="PROTEIN_KINASE_DOM"/>
    <property type="match status" value="1"/>
</dbReference>
<evidence type="ECO:0000256" key="5">
    <source>
        <dbReference type="ARBA" id="ARBA00022741"/>
    </source>
</evidence>
<dbReference type="Pfam" id="PF18396">
    <property type="entry name" value="TBK1_ULD"/>
    <property type="match status" value="1"/>
</dbReference>
<keyword evidence="3" id="KW-0723">Serine/threonine-protein kinase</keyword>
<dbReference type="EMBL" id="NEDP02076741">
    <property type="protein sequence ID" value="OWF35119.1"/>
    <property type="molecule type" value="Genomic_DNA"/>
</dbReference>
<evidence type="ECO:0000313" key="10">
    <source>
        <dbReference type="EMBL" id="OWF35119.1"/>
    </source>
</evidence>
<comment type="subcellular location">
    <subcellularLocation>
        <location evidence="1">Cytoplasm</location>
    </subcellularLocation>
</comment>
<evidence type="ECO:0000256" key="8">
    <source>
        <dbReference type="PROSITE-ProRule" id="PRU10141"/>
    </source>
</evidence>
<dbReference type="InterPro" id="IPR011009">
    <property type="entry name" value="Kinase-like_dom_sf"/>
</dbReference>
<dbReference type="Pfam" id="PF18394">
    <property type="entry name" value="TBK1_CCD1"/>
    <property type="match status" value="1"/>
</dbReference>
<dbReference type="STRING" id="6573.A0A210PF59"/>
<dbReference type="Gene3D" id="1.20.1270.420">
    <property type="match status" value="1"/>
</dbReference>
<keyword evidence="7 8" id="KW-0067">ATP-binding</keyword>
<comment type="caution">
    <text evidence="10">The sequence shown here is derived from an EMBL/GenBank/DDBJ whole genome shotgun (WGS) entry which is preliminary data.</text>
</comment>
<dbReference type="Proteomes" id="UP000242188">
    <property type="component" value="Unassembled WGS sequence"/>
</dbReference>
<dbReference type="PROSITE" id="PS00107">
    <property type="entry name" value="PROTEIN_KINASE_ATP"/>
    <property type="match status" value="1"/>
</dbReference>
<accession>A0A210PF59</accession>
<sequence length="751" mass="86619">MSMSYASKNDRVSSIWKSSEHYLWNVEDILGRGATAVVHKAVRKDNGEGCAVKVFHDRVSFHHSSVPRRELDIVTSLNHKNVIRIFGIDVDSAGNHVLGMEYCRAGSVYTQLDKPENAFGFPEEEFQRVLHDIAHGMHYLKRNGIIHRDIKPGNIMKFIDEDGSSIYKLTDFGAAKKVDEEEEFTSIYGTEEYLDPDMYNQAVLRRQFKDHGQTFTGNVDIWSLGVTLYHVATGRLPFMPHGGRSNSHTMHRITKEKEQGVISGIQRTADGPIEYSRQLPKTCVLSPCLKNLIVPVLAGLMESTLSVRWSFDRFFDAVNNILNMKVIKMFECNSGCNLRIYVGKSDRYASFQEVLARETDIPAVEQLILYDNRELSEIVVQTMEIQEYPKRILTGQLFLYSRERVDRQKLALPEIPSFPTMPEHMAIDKDSHYLHKICAIACLISKSISNIIQQQELMEQAETHLRDFIFQIIKRINSCVPDMSEHLMENDMHQKTFFASYSCLNELVQVIEQNHSQGTTLKRAKVKLRQILNDESPKEVLQKAMNRCNEVKVYMEVLVEKMNEHERDAMFSYARCSEDDHCVQKSSYLVTLLTEIWTMFTKHRKQRTLLTEEEFIHNTQKLKSQEYSARLLSILEGHCRINVIQTYDVTTKQISLLLKNLQRTKKVDQNIRSVKDCRVKLSERIGKMEIECKKIADEAIEMTQWCLRTTAQGATAMPLLPYETLSTATPFSSFSMERVSLRMCYLHGTRM</sequence>
<dbReference type="InterPro" id="IPR000719">
    <property type="entry name" value="Prot_kinase_dom"/>
</dbReference>
<dbReference type="PANTHER" id="PTHR22969:SF15">
    <property type="entry name" value="FI05319P"/>
    <property type="match status" value="1"/>
</dbReference>
<dbReference type="OrthoDB" id="10013850at2759"/>
<evidence type="ECO:0000256" key="3">
    <source>
        <dbReference type="ARBA" id="ARBA00022527"/>
    </source>
</evidence>
<dbReference type="SUPFAM" id="SSF56112">
    <property type="entry name" value="Protein kinase-like (PK-like)"/>
    <property type="match status" value="1"/>
</dbReference>
<gene>
    <name evidence="10" type="ORF">KP79_PYT10954</name>
</gene>
<dbReference type="InterPro" id="IPR041087">
    <property type="entry name" value="TBK1_ULD"/>
</dbReference>
<dbReference type="InterPro" id="IPR017441">
    <property type="entry name" value="Protein_kinase_ATP_BS"/>
</dbReference>
<name>A0A210PF59_MIZYE</name>
<evidence type="ECO:0000256" key="6">
    <source>
        <dbReference type="ARBA" id="ARBA00022777"/>
    </source>
</evidence>
<dbReference type="AlphaFoldDB" id="A0A210PF59"/>
<keyword evidence="11" id="KW-1185">Reference proteome</keyword>
<dbReference type="GO" id="GO:0005524">
    <property type="term" value="F:ATP binding"/>
    <property type="evidence" value="ECO:0007669"/>
    <property type="project" value="UniProtKB-UniRule"/>
</dbReference>
<dbReference type="CDD" id="cd12219">
    <property type="entry name" value="Ubl_TBK1_like"/>
    <property type="match status" value="1"/>
</dbReference>
<dbReference type="GO" id="GO:0005737">
    <property type="term" value="C:cytoplasm"/>
    <property type="evidence" value="ECO:0007669"/>
    <property type="project" value="UniProtKB-SubCell"/>
</dbReference>
<dbReference type="GO" id="GO:0004674">
    <property type="term" value="F:protein serine/threonine kinase activity"/>
    <property type="evidence" value="ECO:0007669"/>
    <property type="project" value="UniProtKB-KW"/>
</dbReference>
<evidence type="ECO:0000256" key="1">
    <source>
        <dbReference type="ARBA" id="ARBA00004496"/>
    </source>
</evidence>
<evidence type="ECO:0000256" key="2">
    <source>
        <dbReference type="ARBA" id="ARBA00022490"/>
    </source>
</evidence>
<evidence type="ECO:0000259" key="9">
    <source>
        <dbReference type="PROSITE" id="PS50011"/>
    </source>
</evidence>
<dbReference type="SMART" id="SM00220">
    <property type="entry name" value="S_TKc"/>
    <property type="match status" value="1"/>
</dbReference>
<dbReference type="Gene3D" id="3.10.20.90">
    <property type="entry name" value="Phosphatidylinositol 3-kinase Catalytic Subunit, Chain A, domain 1"/>
    <property type="match status" value="1"/>
</dbReference>
<proteinExistence type="predicted"/>
<protein>
    <submittedName>
        <fullName evidence="10">Serine/threonine-protein kinase TBK1</fullName>
    </submittedName>
</protein>